<proteinExistence type="predicted"/>
<name>A0A517PRC8_9PLAN</name>
<sequence>MNWIVPRVRNVRRILPYLLYGVLLGGLYGMLHDQISYTISREYFTDFKFHQFRYADFHLPERLYVSIIGFLATWWVGLFSGWFLARMRFNSDDLQTARRDILQGFAIIACCAMGAGILGGVAGYLNYYVFDAQEFLGFEKQFSGTTLKRFAIVGTIHNSGYVGGLAGLIVAVFLLKRKMKQRLSDVDM</sequence>
<evidence type="ECO:0008006" key="4">
    <source>
        <dbReference type="Google" id="ProtNLM"/>
    </source>
</evidence>
<accession>A0A517PRC8</accession>
<keyword evidence="1" id="KW-0812">Transmembrane</keyword>
<feature type="transmembrane region" description="Helical" evidence="1">
    <location>
        <begin position="63"/>
        <end position="85"/>
    </location>
</feature>
<keyword evidence="1" id="KW-1133">Transmembrane helix</keyword>
<dbReference type="OrthoDB" id="678065at2"/>
<evidence type="ECO:0000313" key="3">
    <source>
        <dbReference type="Proteomes" id="UP000320421"/>
    </source>
</evidence>
<protein>
    <recommendedName>
        <fullName evidence="4">Signal peptide-containing protein</fullName>
    </recommendedName>
</protein>
<dbReference type="AlphaFoldDB" id="A0A517PRC8"/>
<feature type="transmembrane region" description="Helical" evidence="1">
    <location>
        <begin position="105"/>
        <end position="130"/>
    </location>
</feature>
<dbReference type="Proteomes" id="UP000320421">
    <property type="component" value="Chromosome"/>
</dbReference>
<organism evidence="2 3">
    <name type="scientific">Gimesia chilikensis</name>
    <dbReference type="NCBI Taxonomy" id="2605989"/>
    <lineage>
        <taxon>Bacteria</taxon>
        <taxon>Pseudomonadati</taxon>
        <taxon>Planctomycetota</taxon>
        <taxon>Planctomycetia</taxon>
        <taxon>Planctomycetales</taxon>
        <taxon>Planctomycetaceae</taxon>
        <taxon>Gimesia</taxon>
    </lineage>
</organism>
<keyword evidence="1" id="KW-0472">Membrane</keyword>
<evidence type="ECO:0000256" key="1">
    <source>
        <dbReference type="SAM" id="Phobius"/>
    </source>
</evidence>
<reference evidence="2 3" key="1">
    <citation type="submission" date="2019-02" db="EMBL/GenBank/DDBJ databases">
        <title>Deep-cultivation of Planctomycetes and their phenomic and genomic characterization uncovers novel biology.</title>
        <authorList>
            <person name="Wiegand S."/>
            <person name="Jogler M."/>
            <person name="Boedeker C."/>
            <person name="Pinto D."/>
            <person name="Vollmers J."/>
            <person name="Rivas-Marin E."/>
            <person name="Kohn T."/>
            <person name="Peeters S.H."/>
            <person name="Heuer A."/>
            <person name="Rast P."/>
            <person name="Oberbeckmann S."/>
            <person name="Bunk B."/>
            <person name="Jeske O."/>
            <person name="Meyerdierks A."/>
            <person name="Storesund J.E."/>
            <person name="Kallscheuer N."/>
            <person name="Luecker S."/>
            <person name="Lage O.M."/>
            <person name="Pohl T."/>
            <person name="Merkel B.J."/>
            <person name="Hornburger P."/>
            <person name="Mueller R.-W."/>
            <person name="Bruemmer F."/>
            <person name="Labrenz M."/>
            <person name="Spormann A.M."/>
            <person name="Op den Camp H."/>
            <person name="Overmann J."/>
            <person name="Amann R."/>
            <person name="Jetten M.S.M."/>
            <person name="Mascher T."/>
            <person name="Medema M.H."/>
            <person name="Devos D.P."/>
            <person name="Kaster A.-K."/>
            <person name="Ovreas L."/>
            <person name="Rohde M."/>
            <person name="Galperin M.Y."/>
            <person name="Jogler C."/>
        </authorList>
    </citation>
    <scope>NUCLEOTIDE SEQUENCE [LARGE SCALE GENOMIC DNA]</scope>
    <source>
        <strain evidence="2 3">HG66A1</strain>
    </source>
</reference>
<keyword evidence="3" id="KW-1185">Reference proteome</keyword>
<feature type="transmembrane region" description="Helical" evidence="1">
    <location>
        <begin position="150"/>
        <end position="175"/>
    </location>
</feature>
<feature type="transmembrane region" description="Helical" evidence="1">
    <location>
        <begin position="14"/>
        <end position="31"/>
    </location>
</feature>
<evidence type="ECO:0000313" key="2">
    <source>
        <dbReference type="EMBL" id="QDT21921.1"/>
    </source>
</evidence>
<dbReference type="EMBL" id="CP036266">
    <property type="protein sequence ID" value="QDT21921.1"/>
    <property type="molecule type" value="Genomic_DNA"/>
</dbReference>
<dbReference type="RefSeq" id="WP_145186985.1">
    <property type="nucleotide sequence ID" value="NZ_CP036266.1"/>
</dbReference>
<gene>
    <name evidence="2" type="ORF">HG66A1_37260</name>
</gene>